<accession>A0A3N0FXU0</accession>
<dbReference type="SUPFAM" id="SSF58104">
    <property type="entry name" value="Methyl-accepting chemotaxis protein (MCP) signaling domain"/>
    <property type="match status" value="1"/>
</dbReference>
<dbReference type="PROSITE" id="PS51753">
    <property type="entry name" value="HBM"/>
    <property type="match status" value="1"/>
</dbReference>
<feature type="transmembrane region" description="Helical" evidence="6">
    <location>
        <begin position="287"/>
        <end position="305"/>
    </location>
</feature>
<proteinExistence type="inferred from homology"/>
<evidence type="ECO:0000313" key="11">
    <source>
        <dbReference type="EMBL" id="RNM05003.1"/>
    </source>
</evidence>
<evidence type="ECO:0000256" key="3">
    <source>
        <dbReference type="ARBA" id="ARBA00023224"/>
    </source>
</evidence>
<sequence>MSTILHTYNNLKVGIKLAIGFGLILIMSAFIMLSGINGFRHIDGYVNKSIISNNINNYLNDARRARLTFQYTHDYTAINKVGDLMVKVGQSLNQANQLTWLPASQQWLEQLNGAYKKYLPAREALVSASQQRDAIAQKLNQDSSIKTLDTLRAQFDGSTLTPELRLEFITLFEQLMDIRDQAHELLLQPTPQSESNLRKALTATATAIEQALPHFTAEQQGWLKQSWGLFAAYSGHITDYMRAFQDENAATKIMLDAAVVLDNASSSLYESQLSLVSTTTTSSQWQLLFTGLVIIAIGLLMAWRITLQITRPLHQSLSLAERIAQGDLTATINVDRRDELGMLMSAMAAMNHKLREMIGEIREGVSNVASAASEIAAGNTDLSSRTEQQSAAVVETAASMEQLTSTVKQNADNAHHASQLAADASGNATKGGEIVNNVVSTMNEIAVSSRRISEITSVINGIAFQTNILALNAAVEAARAGEQGRGFAVVAGEVRNLAQRSAQAAKEIETLIGESVNRVNTGSSLVESAGKTMDEIIRSISHVHDIMDEIASASDEQSRGINQISTAVAEMDATTQQNAALVEESSAAANSLEEQAQTLEHAVSVFRLGNDNTASRPVQRASLSASKPLKLTASTAKTATAAKPAVTNRVSANAKDDWESF</sequence>
<dbReference type="FunFam" id="1.10.287.950:FF:000001">
    <property type="entry name" value="Methyl-accepting chemotaxis sensory transducer"/>
    <property type="match status" value="1"/>
</dbReference>
<evidence type="ECO:0000259" key="9">
    <source>
        <dbReference type="PROSITE" id="PS50885"/>
    </source>
</evidence>
<evidence type="ECO:0000259" key="10">
    <source>
        <dbReference type="PROSITE" id="PS51753"/>
    </source>
</evidence>
<dbReference type="CDD" id="cd06225">
    <property type="entry name" value="HAMP"/>
    <property type="match status" value="1"/>
</dbReference>
<keyword evidence="6" id="KW-0812">Transmembrane</keyword>
<dbReference type="SMART" id="SM01358">
    <property type="entry name" value="HBM"/>
    <property type="match status" value="1"/>
</dbReference>
<dbReference type="RefSeq" id="WP_123252844.1">
    <property type="nucleotide sequence ID" value="NZ_RJLR01000024.1"/>
</dbReference>
<dbReference type="GO" id="GO:0006935">
    <property type="term" value="P:chemotaxis"/>
    <property type="evidence" value="ECO:0007669"/>
    <property type="project" value="UniProtKB-KW"/>
</dbReference>
<dbReference type="InterPro" id="IPR004089">
    <property type="entry name" value="MCPsignal_dom"/>
</dbReference>
<dbReference type="EMBL" id="RJLR01000024">
    <property type="protein sequence ID" value="RNM05003.1"/>
    <property type="molecule type" value="Genomic_DNA"/>
</dbReference>
<feature type="domain" description="HAMP" evidence="9">
    <location>
        <begin position="307"/>
        <end position="359"/>
    </location>
</feature>
<dbReference type="Gene3D" id="1.20.1440.210">
    <property type="match status" value="1"/>
</dbReference>
<evidence type="ECO:0000256" key="2">
    <source>
        <dbReference type="ARBA" id="ARBA00022500"/>
    </source>
</evidence>
<dbReference type="AlphaFoldDB" id="A0A3N0FXU0"/>
<dbReference type="PROSITE" id="PS50885">
    <property type="entry name" value="HAMP"/>
    <property type="match status" value="1"/>
</dbReference>
<evidence type="ECO:0000256" key="1">
    <source>
        <dbReference type="ARBA" id="ARBA00004370"/>
    </source>
</evidence>
<evidence type="ECO:0000256" key="6">
    <source>
        <dbReference type="SAM" id="Phobius"/>
    </source>
</evidence>
<evidence type="ECO:0000256" key="5">
    <source>
        <dbReference type="PROSITE-ProRule" id="PRU00284"/>
    </source>
</evidence>
<keyword evidence="6" id="KW-1133">Transmembrane helix</keyword>
<feature type="domain" description="T-SNARE coiled-coil homology" evidence="8">
    <location>
        <begin position="523"/>
        <end position="585"/>
    </location>
</feature>
<dbReference type="PROSITE" id="PS50111">
    <property type="entry name" value="CHEMOTAXIS_TRANSDUC_2"/>
    <property type="match status" value="1"/>
</dbReference>
<dbReference type="OrthoDB" id="6167817at2"/>
<protein>
    <submittedName>
        <fullName evidence="11">HAMP domain-containing protein</fullName>
    </submittedName>
</protein>
<comment type="caution">
    <text evidence="11">The sequence shown here is derived from an EMBL/GenBank/DDBJ whole genome shotgun (WGS) entry which is preliminary data.</text>
</comment>
<feature type="domain" description="Methyl-accepting transducer" evidence="7">
    <location>
        <begin position="364"/>
        <end position="593"/>
    </location>
</feature>
<gene>
    <name evidence="11" type="ORF">EF878_13510</name>
</gene>
<dbReference type="PANTHER" id="PTHR43531">
    <property type="entry name" value="PROTEIN ICFG"/>
    <property type="match status" value="1"/>
</dbReference>
<comment type="similarity">
    <text evidence="4">Belongs to the methyl-accepting chemotaxis (MCP) protein family.</text>
</comment>
<organism evidence="11 12">
    <name type="scientific">Dickeya undicola</name>
    <dbReference type="NCBI Taxonomy" id="1577887"/>
    <lineage>
        <taxon>Bacteria</taxon>
        <taxon>Pseudomonadati</taxon>
        <taxon>Pseudomonadota</taxon>
        <taxon>Gammaproteobacteria</taxon>
        <taxon>Enterobacterales</taxon>
        <taxon>Pectobacteriaceae</taxon>
        <taxon>Dickeya</taxon>
    </lineage>
</organism>
<dbReference type="Pfam" id="PF00672">
    <property type="entry name" value="HAMP"/>
    <property type="match status" value="1"/>
</dbReference>
<evidence type="ECO:0000259" key="7">
    <source>
        <dbReference type="PROSITE" id="PS50111"/>
    </source>
</evidence>
<dbReference type="Proteomes" id="UP000276061">
    <property type="component" value="Unassembled WGS sequence"/>
</dbReference>
<dbReference type="GO" id="GO:0004888">
    <property type="term" value="F:transmembrane signaling receptor activity"/>
    <property type="evidence" value="ECO:0007669"/>
    <property type="project" value="TreeGrafter"/>
</dbReference>
<dbReference type="PANTHER" id="PTHR43531:SF5">
    <property type="entry name" value="METHYL-ACCEPTING CHEMOTAXIS PROTEIN III"/>
    <property type="match status" value="1"/>
</dbReference>
<dbReference type="PROSITE" id="PS50192">
    <property type="entry name" value="T_SNARE"/>
    <property type="match status" value="1"/>
</dbReference>
<keyword evidence="2" id="KW-0145">Chemotaxis</keyword>
<dbReference type="InterPro" id="IPR051310">
    <property type="entry name" value="MCP_chemotaxis"/>
</dbReference>
<dbReference type="CDD" id="cd11386">
    <property type="entry name" value="MCP_signal"/>
    <property type="match status" value="1"/>
</dbReference>
<dbReference type="GO" id="GO:0007165">
    <property type="term" value="P:signal transduction"/>
    <property type="evidence" value="ECO:0007669"/>
    <property type="project" value="UniProtKB-KW"/>
</dbReference>
<feature type="transmembrane region" description="Helical" evidence="6">
    <location>
        <begin position="17"/>
        <end position="39"/>
    </location>
</feature>
<feature type="domain" description="HBM" evidence="10">
    <location>
        <begin position="44"/>
        <end position="280"/>
    </location>
</feature>
<evidence type="ECO:0000256" key="4">
    <source>
        <dbReference type="ARBA" id="ARBA00029447"/>
    </source>
</evidence>
<dbReference type="Pfam" id="PF00015">
    <property type="entry name" value="MCPsignal"/>
    <property type="match status" value="1"/>
</dbReference>
<dbReference type="GO" id="GO:0005886">
    <property type="term" value="C:plasma membrane"/>
    <property type="evidence" value="ECO:0007669"/>
    <property type="project" value="TreeGrafter"/>
</dbReference>
<evidence type="ECO:0000313" key="12">
    <source>
        <dbReference type="Proteomes" id="UP000276061"/>
    </source>
</evidence>
<evidence type="ECO:0000259" key="8">
    <source>
        <dbReference type="PROSITE" id="PS50192"/>
    </source>
</evidence>
<dbReference type="InterPro" id="IPR032255">
    <property type="entry name" value="HBM"/>
</dbReference>
<keyword evidence="3 5" id="KW-0807">Transducer</keyword>
<reference evidence="11 12" key="1">
    <citation type="submission" date="2018-11" db="EMBL/GenBank/DDBJ databases">
        <title>Characterization of surface water Dickeya isolates.</title>
        <authorList>
            <person name="Van Gijsegem F."/>
            <person name="Pedron J."/>
        </authorList>
    </citation>
    <scope>NUCLEOTIDE SEQUENCE [LARGE SCALE GENOMIC DNA]</scope>
    <source>
        <strain evidence="11 12">FVG1-MFV-O17</strain>
    </source>
</reference>
<keyword evidence="6" id="KW-0472">Membrane</keyword>
<name>A0A3N0FXU0_9GAMM</name>
<dbReference type="SMART" id="SM00304">
    <property type="entry name" value="HAMP"/>
    <property type="match status" value="1"/>
</dbReference>
<dbReference type="Gene3D" id="1.10.287.950">
    <property type="entry name" value="Methyl-accepting chemotaxis protein"/>
    <property type="match status" value="1"/>
</dbReference>
<comment type="subcellular location">
    <subcellularLocation>
        <location evidence="1">Membrane</location>
    </subcellularLocation>
</comment>
<dbReference type="InterPro" id="IPR003660">
    <property type="entry name" value="HAMP_dom"/>
</dbReference>
<dbReference type="SMART" id="SM00283">
    <property type="entry name" value="MA"/>
    <property type="match status" value="1"/>
</dbReference>
<dbReference type="InterPro" id="IPR000727">
    <property type="entry name" value="T_SNARE_dom"/>
</dbReference>